<sequence>MAISLVFHTCAAVSSLKVDTTVGTVYGLVNGTHPDVAQFLGIPFAEPPIGDLRWMPSVAKSPVSSIDATKFSPSCPQYDTSIPSVYEIDSRDFLVSGPTSEDCLTLSIWAPYASKTNCTDKLPVIVWIYGGGQLTGGAQIEYQIPTPWVQRSQAHIVVQINYRLNIFGNPHAAGTSPMLNLGLLDQRLALEWVRSNIASFGGDVSRITLWGQSAGAGSTDYYNFAYPTDPIISGIIMDSSSAIGPPPSPDPQGLNFTFVAGQLGCGNLSAADELSCMKNVSQSDIEAFLKSYQDSGTAPSITFTPIVDNITRFDNYTTRALAGNFSKVVSDSWKARQSPDANLSCPLFMERTTTKARHSLPGSITAPHTTKQQPTPTPSREHAGHSKPPTTVTQPTQPHSATSDYTGNFSNISPRPWEGAYHSSELPLIFGTHDIAHSLSTPFEYAVSHRMQDLWLAFMQDPINGLPAQGWEAYELGGSAIEFAWDGMVTGSIELSRFDDNCVGSPAVGPKAGAVPPDHNSGL</sequence>
<name>A0A1L7WFN2_9HELO</name>
<dbReference type="EC" id="3.1.1.-" evidence="3"/>
<evidence type="ECO:0000313" key="7">
    <source>
        <dbReference type="Proteomes" id="UP000184330"/>
    </source>
</evidence>
<feature type="compositionally biased region" description="Polar residues" evidence="4">
    <location>
        <begin position="399"/>
        <end position="409"/>
    </location>
</feature>
<reference evidence="6 7" key="1">
    <citation type="submission" date="2016-03" db="EMBL/GenBank/DDBJ databases">
        <authorList>
            <person name="Ploux O."/>
        </authorList>
    </citation>
    <scope>NUCLEOTIDE SEQUENCE [LARGE SCALE GENOMIC DNA]</scope>
    <source>
        <strain evidence="6 7">UAMH 11012</strain>
    </source>
</reference>
<feature type="region of interest" description="Disordered" evidence="4">
    <location>
        <begin position="356"/>
        <end position="409"/>
    </location>
</feature>
<dbReference type="GO" id="GO:0016787">
    <property type="term" value="F:hydrolase activity"/>
    <property type="evidence" value="ECO:0007669"/>
    <property type="project" value="UniProtKB-KW"/>
</dbReference>
<feature type="compositionally biased region" description="Low complexity" evidence="4">
    <location>
        <begin position="388"/>
        <end position="398"/>
    </location>
</feature>
<feature type="domain" description="Carboxylesterase type B" evidence="5">
    <location>
        <begin position="15"/>
        <end position="309"/>
    </location>
</feature>
<evidence type="ECO:0000259" key="5">
    <source>
        <dbReference type="Pfam" id="PF00135"/>
    </source>
</evidence>
<dbReference type="AlphaFoldDB" id="A0A1L7WFN2"/>
<keyword evidence="7" id="KW-1185">Reference proteome</keyword>
<comment type="similarity">
    <text evidence="1 3">Belongs to the type-B carboxylesterase/lipase family.</text>
</comment>
<dbReference type="OrthoDB" id="408631at2759"/>
<evidence type="ECO:0000313" key="6">
    <source>
        <dbReference type="EMBL" id="CZR51575.1"/>
    </source>
</evidence>
<keyword evidence="2 3" id="KW-0378">Hydrolase</keyword>
<dbReference type="InterPro" id="IPR002018">
    <property type="entry name" value="CarbesteraseB"/>
</dbReference>
<dbReference type="STRING" id="576137.A0A1L7WFN2"/>
<dbReference type="Pfam" id="PF00135">
    <property type="entry name" value="COesterase"/>
    <property type="match status" value="1"/>
</dbReference>
<dbReference type="PANTHER" id="PTHR11559">
    <property type="entry name" value="CARBOXYLESTERASE"/>
    <property type="match status" value="1"/>
</dbReference>
<dbReference type="EMBL" id="FJOG01000002">
    <property type="protein sequence ID" value="CZR51575.1"/>
    <property type="molecule type" value="Genomic_DNA"/>
</dbReference>
<protein>
    <recommendedName>
        <fullName evidence="3">Carboxylic ester hydrolase</fullName>
        <ecNumber evidence="3">3.1.1.-</ecNumber>
    </recommendedName>
</protein>
<dbReference type="PROSITE" id="PS00122">
    <property type="entry name" value="CARBOXYLESTERASE_B_1"/>
    <property type="match status" value="1"/>
</dbReference>
<feature type="compositionally biased region" description="Low complexity" evidence="4">
    <location>
        <begin position="365"/>
        <end position="374"/>
    </location>
</feature>
<dbReference type="InterPro" id="IPR019819">
    <property type="entry name" value="Carboxylesterase_B_CS"/>
</dbReference>
<dbReference type="InterPro" id="IPR050309">
    <property type="entry name" value="Type-B_Carboxylest/Lipase"/>
</dbReference>
<evidence type="ECO:0000256" key="3">
    <source>
        <dbReference type="RuleBase" id="RU361235"/>
    </source>
</evidence>
<evidence type="ECO:0000256" key="1">
    <source>
        <dbReference type="ARBA" id="ARBA00005964"/>
    </source>
</evidence>
<dbReference type="InterPro" id="IPR019826">
    <property type="entry name" value="Carboxylesterase_B_AS"/>
</dbReference>
<organism evidence="6 7">
    <name type="scientific">Phialocephala subalpina</name>
    <dbReference type="NCBI Taxonomy" id="576137"/>
    <lineage>
        <taxon>Eukaryota</taxon>
        <taxon>Fungi</taxon>
        <taxon>Dikarya</taxon>
        <taxon>Ascomycota</taxon>
        <taxon>Pezizomycotina</taxon>
        <taxon>Leotiomycetes</taxon>
        <taxon>Helotiales</taxon>
        <taxon>Mollisiaceae</taxon>
        <taxon>Phialocephala</taxon>
        <taxon>Phialocephala fortinii species complex</taxon>
    </lineage>
</organism>
<proteinExistence type="inferred from homology"/>
<dbReference type="Gene3D" id="3.40.50.1820">
    <property type="entry name" value="alpha/beta hydrolase"/>
    <property type="match status" value="2"/>
</dbReference>
<gene>
    <name evidence="6" type="ORF">PAC_01452</name>
</gene>
<dbReference type="PROSITE" id="PS00941">
    <property type="entry name" value="CARBOXYLESTERASE_B_2"/>
    <property type="match status" value="1"/>
</dbReference>
<dbReference type="Proteomes" id="UP000184330">
    <property type="component" value="Unassembled WGS sequence"/>
</dbReference>
<evidence type="ECO:0000256" key="2">
    <source>
        <dbReference type="ARBA" id="ARBA00022801"/>
    </source>
</evidence>
<evidence type="ECO:0000256" key="4">
    <source>
        <dbReference type="SAM" id="MobiDB-lite"/>
    </source>
</evidence>
<accession>A0A1L7WFN2</accession>
<dbReference type="SUPFAM" id="SSF53474">
    <property type="entry name" value="alpha/beta-Hydrolases"/>
    <property type="match status" value="1"/>
</dbReference>
<dbReference type="InterPro" id="IPR029058">
    <property type="entry name" value="AB_hydrolase_fold"/>
</dbReference>